<organism evidence="1 2">
    <name type="scientific">Pelagibacter phage HTVC119P</name>
    <dbReference type="NCBI Taxonomy" id="2283020"/>
    <lineage>
        <taxon>Viruses</taxon>
        <taxon>Duplodnaviria</taxon>
        <taxon>Heunggongvirae</taxon>
        <taxon>Uroviricota</taxon>
        <taxon>Caudoviricetes</taxon>
        <taxon>Autographivirales</taxon>
        <taxon>Votkovvirus</taxon>
    </lineage>
</organism>
<sequence length="813" mass="88264">MTVVSTSIPNLVNGISQQNPTQRNITQAEAQVNAQSSIVKGLSKRPPLEFIANISSNQAYSTNTAVHPFIRDGNNQYMLTVYNGGIKVFNLSGTEQTSTISSGSSYLASTNPKEDFKFVSVGDYTFILNKSIKPAMTSTTTAAKVNEALVSFKNANYGRTYSVTLSHPSMNSGNPITSSFQMPAGDNVATQGGLRDTAKIATAIRTHTGGSPGTTGGTALNASPISSYFTVTQYDSVLHIKPTDNNANFTITSADGAGDTAMYTVRDEVNDFTKLPYYAPLGTIIKVTGDQGETDSEYYVSFSGNGVWSETIGPGTTTSLDASTMPHAIVRETNGTFTYAPLTWTDRKSGDSDTNPDPTFIGKTVNNISFYKNRMILLADENIIFSEAGAYYNFFSTSVAAQLDTDPIDLAASSNEVSILKHVIPYNEELLCFSDRAQFKIEATEAGYSPSGTGITLSTRFQHDPKVEPVGAGNYIYFTQAKGASTAVQEYFVEPDTANNDAADITVGVPTLIPTNCHKLISNTIEDTILALVDDGLDSNLAPYTASSNVVPTNANRLYVYKYFWNANEKVQSAWSYWDFTGIQIISAITYESNVYILANERQNCKLYKLDLRNLEDDTLGINIYLDQRVKLSGTYDAGTGLTTFTMPYTVNTGLQCINATNGADITINSQSGTTVTVKGNVASAYLGFNFQTLYTLSTQYLREPGKQGGLTALTSGRLQVRTMSFDYVNTGFFQATVSHNNRTDKTYSFNGYIIDNSTSIIGNPVITTGTFRIPVQAQNTQHSVTLKSSSYLPANIVGAEMEGFYYRRSQRA</sequence>
<dbReference type="Proteomes" id="UP000317351">
    <property type="component" value="Segment"/>
</dbReference>
<evidence type="ECO:0000313" key="2">
    <source>
        <dbReference type="Proteomes" id="UP000317351"/>
    </source>
</evidence>
<protein>
    <submittedName>
        <fullName evidence="1">Tail tubular protein B</fullName>
    </submittedName>
</protein>
<evidence type="ECO:0000313" key="1">
    <source>
        <dbReference type="EMBL" id="AXH71380.1"/>
    </source>
</evidence>
<accession>A0AC59HCE5</accession>
<gene>
    <name evidence="1" type="ORF">P119_gp31</name>
</gene>
<reference evidence="1 2" key="1">
    <citation type="journal article" date="2019" name="Environ. Microbiol.">
        <title>Pelagiphages in the Podoviridae family integrate into host genomes.</title>
        <authorList>
            <person name="Zhao Y."/>
            <person name="Qin F."/>
            <person name="Zhang R."/>
            <person name="Giovannoni S.J."/>
            <person name="Zhang Z."/>
            <person name="Sun J."/>
            <person name="Du S."/>
            <person name="Rensing C."/>
        </authorList>
    </citation>
    <scope>NUCLEOTIDE SEQUENCE [LARGE SCALE GENOMIC DNA]</scope>
</reference>
<name>A0AC59HCE5_9CAUD</name>
<proteinExistence type="predicted"/>
<dbReference type="EMBL" id="MH598806">
    <property type="protein sequence ID" value="AXH71380.1"/>
    <property type="molecule type" value="Genomic_DNA"/>
</dbReference>